<evidence type="ECO:0000256" key="1">
    <source>
        <dbReference type="ARBA" id="ARBA00022614"/>
    </source>
</evidence>
<evidence type="ECO:0000313" key="8">
    <source>
        <dbReference type="EnsemblMetazoa" id="G27412.3:cds"/>
    </source>
</evidence>
<name>A0A8W8LC72_MAGGI</name>
<feature type="transmembrane region" description="Helical" evidence="6">
    <location>
        <begin position="268"/>
        <end position="295"/>
    </location>
</feature>
<feature type="domain" description="Ig-like" evidence="7">
    <location>
        <begin position="127"/>
        <end position="253"/>
    </location>
</feature>
<feature type="compositionally biased region" description="Acidic residues" evidence="5">
    <location>
        <begin position="551"/>
        <end position="565"/>
    </location>
</feature>
<dbReference type="InterPro" id="IPR036179">
    <property type="entry name" value="Ig-like_dom_sf"/>
</dbReference>
<evidence type="ECO:0000256" key="5">
    <source>
        <dbReference type="SAM" id="MobiDB-lite"/>
    </source>
</evidence>
<protein>
    <recommendedName>
        <fullName evidence="7">Ig-like domain-containing protein</fullName>
    </recommendedName>
</protein>
<dbReference type="EnsemblMetazoa" id="G27412.7">
    <property type="protein sequence ID" value="G27412.7:cds"/>
    <property type="gene ID" value="G27412"/>
</dbReference>
<keyword evidence="1" id="KW-0433">Leucine-rich repeat</keyword>
<dbReference type="EnsemblMetazoa" id="G27412.5">
    <property type="protein sequence ID" value="G27412.5:cds"/>
    <property type="gene ID" value="G27412"/>
</dbReference>
<evidence type="ECO:0000256" key="4">
    <source>
        <dbReference type="ARBA" id="ARBA00023157"/>
    </source>
</evidence>
<dbReference type="Gene3D" id="3.80.10.10">
    <property type="entry name" value="Ribonuclease Inhibitor"/>
    <property type="match status" value="1"/>
</dbReference>
<keyword evidence="6" id="KW-1133">Transmembrane helix</keyword>
<dbReference type="InterPro" id="IPR007110">
    <property type="entry name" value="Ig-like_dom"/>
</dbReference>
<evidence type="ECO:0000259" key="7">
    <source>
        <dbReference type="PROSITE" id="PS50835"/>
    </source>
</evidence>
<keyword evidence="6" id="KW-0472">Membrane</keyword>
<dbReference type="EnsemblMetazoa" id="G27412.3">
    <property type="protein sequence ID" value="G27412.3:cds"/>
    <property type="gene ID" value="G27412"/>
</dbReference>
<dbReference type="AlphaFoldDB" id="A0A8W8LC72"/>
<dbReference type="InterPro" id="IPR013783">
    <property type="entry name" value="Ig-like_fold"/>
</dbReference>
<feature type="region of interest" description="Disordered" evidence="5">
    <location>
        <begin position="546"/>
        <end position="574"/>
    </location>
</feature>
<dbReference type="EnsemblMetazoa" id="G27412.2">
    <property type="protein sequence ID" value="G27412.2:cds"/>
    <property type="gene ID" value="G27412"/>
</dbReference>
<keyword evidence="4" id="KW-1015">Disulfide bond</keyword>
<proteinExistence type="predicted"/>
<evidence type="ECO:0000313" key="9">
    <source>
        <dbReference type="Proteomes" id="UP000005408"/>
    </source>
</evidence>
<feature type="region of interest" description="Disordered" evidence="5">
    <location>
        <begin position="475"/>
        <end position="506"/>
    </location>
</feature>
<keyword evidence="2" id="KW-0732">Signal</keyword>
<evidence type="ECO:0000256" key="3">
    <source>
        <dbReference type="ARBA" id="ARBA00022737"/>
    </source>
</evidence>
<dbReference type="PROSITE" id="PS50835">
    <property type="entry name" value="IG_LIKE"/>
    <property type="match status" value="1"/>
</dbReference>
<dbReference type="Gene3D" id="2.60.40.10">
    <property type="entry name" value="Immunoglobulins"/>
    <property type="match status" value="1"/>
</dbReference>
<dbReference type="InterPro" id="IPR001611">
    <property type="entry name" value="Leu-rich_rpt"/>
</dbReference>
<dbReference type="InterPro" id="IPR003591">
    <property type="entry name" value="Leu-rich_rpt_typical-subtyp"/>
</dbReference>
<reference evidence="8" key="1">
    <citation type="submission" date="2022-08" db="UniProtKB">
        <authorList>
            <consortium name="EnsemblMetazoa"/>
        </authorList>
    </citation>
    <scope>IDENTIFICATION</scope>
    <source>
        <strain evidence="8">05x7-T-G4-1.051#20</strain>
    </source>
</reference>
<keyword evidence="9" id="KW-1185">Reference proteome</keyword>
<evidence type="ECO:0000256" key="6">
    <source>
        <dbReference type="SAM" id="Phobius"/>
    </source>
</evidence>
<feature type="compositionally biased region" description="Polar residues" evidence="5">
    <location>
        <begin position="475"/>
        <end position="494"/>
    </location>
</feature>
<keyword evidence="3" id="KW-0677">Repeat</keyword>
<dbReference type="PANTHER" id="PTHR24366">
    <property type="entry name" value="IG(IMMUNOGLOBULIN) AND LRR(LEUCINE RICH REPEAT) DOMAINS"/>
    <property type="match status" value="1"/>
</dbReference>
<accession>A0A8W8LC72</accession>
<dbReference type="EnsemblMetazoa" id="G27412.8">
    <property type="protein sequence ID" value="G27412.8:cds"/>
    <property type="gene ID" value="G27412"/>
</dbReference>
<dbReference type="SUPFAM" id="SSF48726">
    <property type="entry name" value="Immunoglobulin"/>
    <property type="match status" value="1"/>
</dbReference>
<dbReference type="PANTHER" id="PTHR24366:SF96">
    <property type="entry name" value="LEUCINE RICH REPEAT CONTAINING 53"/>
    <property type="match status" value="1"/>
</dbReference>
<dbReference type="EnsemblMetazoa" id="G27412.1">
    <property type="protein sequence ID" value="G27412.1:cds"/>
    <property type="gene ID" value="G27412"/>
</dbReference>
<dbReference type="Pfam" id="PF13855">
    <property type="entry name" value="LRR_8"/>
    <property type="match status" value="1"/>
</dbReference>
<dbReference type="Proteomes" id="UP000005408">
    <property type="component" value="Unassembled WGS sequence"/>
</dbReference>
<sequence>MSLLFYLSKKTFAGLENLRVLELSNNPHLSYISEELVSNMRHLQSLNLSNNNISILAEPMFPPLTSPLNIDISGNNLVCDCHIHWISALLRVNETTITFTDPQNLTCTLNGSTVSHLLILEDSLPCPESSVQQDQFRVDTPLGSSTRIHCPYDGDHPPKITWITPRHVQLVYYNNHALAHWNYPSISDVQNNGSFHEDHYWHESNSYYPELAENPNRIVVLQDGSLYIDYVLRIDSGPYQCIVETPLNKSTLQILLRLDYQVFVDVKIFSLFVGLGCAASFFMLNLIYVFIAAAARKCISQRRREAIMQFLESFDQYKTNKLSSLRDNYNGQVTRIRETYNNRMTKLRENYNTQMTRLREGASHIKEGTTHRVDIIKDKYQIKQRKLREYSSQQLHQLRDAYNTQLLKVREYGSLQLGKVHKKYKLKQKHMIKLLDTMNIDNCRTVLESECVRTDSMLFETDDILCTPESRSISSDEYLTADSKNSSNNASIENLQDPDPSETQHNMENGHIVVHDFDEEDSQIGFSPASSVFSIEDVNQCHFTIQHGAENEEGEEGEEQEEQESQDIVAQSSV</sequence>
<dbReference type="PROSITE" id="PS51450">
    <property type="entry name" value="LRR"/>
    <property type="match status" value="1"/>
</dbReference>
<dbReference type="SUPFAM" id="SSF52058">
    <property type="entry name" value="L domain-like"/>
    <property type="match status" value="1"/>
</dbReference>
<dbReference type="SMART" id="SM00369">
    <property type="entry name" value="LRR_TYP"/>
    <property type="match status" value="2"/>
</dbReference>
<keyword evidence="6" id="KW-0812">Transmembrane</keyword>
<dbReference type="EnsemblMetazoa" id="G27412.6">
    <property type="protein sequence ID" value="G27412.6:cds"/>
    <property type="gene ID" value="G27412"/>
</dbReference>
<dbReference type="InterPro" id="IPR032675">
    <property type="entry name" value="LRR_dom_sf"/>
</dbReference>
<evidence type="ECO:0000256" key="2">
    <source>
        <dbReference type="ARBA" id="ARBA00022729"/>
    </source>
</evidence>
<organism evidence="8 9">
    <name type="scientific">Magallana gigas</name>
    <name type="common">Pacific oyster</name>
    <name type="synonym">Crassostrea gigas</name>
    <dbReference type="NCBI Taxonomy" id="29159"/>
    <lineage>
        <taxon>Eukaryota</taxon>
        <taxon>Metazoa</taxon>
        <taxon>Spiralia</taxon>
        <taxon>Lophotrochozoa</taxon>
        <taxon>Mollusca</taxon>
        <taxon>Bivalvia</taxon>
        <taxon>Autobranchia</taxon>
        <taxon>Pteriomorphia</taxon>
        <taxon>Ostreida</taxon>
        <taxon>Ostreoidea</taxon>
        <taxon>Ostreidae</taxon>
        <taxon>Magallana</taxon>
    </lineage>
</organism>
<dbReference type="EnsemblMetazoa" id="G27412.4">
    <property type="protein sequence ID" value="G27412.4:cds"/>
    <property type="gene ID" value="G27412"/>
</dbReference>